<keyword evidence="5" id="KW-1185">Reference proteome</keyword>
<evidence type="ECO:0008006" key="6">
    <source>
        <dbReference type="Google" id="ProtNLM"/>
    </source>
</evidence>
<evidence type="ECO:0000313" key="4">
    <source>
        <dbReference type="EMBL" id="KAJ5307321.1"/>
    </source>
</evidence>
<dbReference type="PANTHER" id="PTHR24198">
    <property type="entry name" value="ANKYRIN REPEAT AND PROTEIN KINASE DOMAIN-CONTAINING PROTEIN"/>
    <property type="match status" value="1"/>
</dbReference>
<dbReference type="EMBL" id="JAPZBO010000008">
    <property type="protein sequence ID" value="KAJ5307321.1"/>
    <property type="molecule type" value="Genomic_DNA"/>
</dbReference>
<name>A0A9W9PQT5_9EURO</name>
<dbReference type="PROSITE" id="PS50297">
    <property type="entry name" value="ANK_REP_REGION"/>
    <property type="match status" value="4"/>
</dbReference>
<evidence type="ECO:0000256" key="1">
    <source>
        <dbReference type="ARBA" id="ARBA00022737"/>
    </source>
</evidence>
<dbReference type="Gene3D" id="1.25.40.20">
    <property type="entry name" value="Ankyrin repeat-containing domain"/>
    <property type="match status" value="3"/>
</dbReference>
<dbReference type="Pfam" id="PF12796">
    <property type="entry name" value="Ank_2"/>
    <property type="match status" value="1"/>
</dbReference>
<feature type="repeat" description="ANK" evidence="3">
    <location>
        <begin position="126"/>
        <end position="158"/>
    </location>
</feature>
<feature type="repeat" description="ANK" evidence="3">
    <location>
        <begin position="259"/>
        <end position="291"/>
    </location>
</feature>
<dbReference type="SMART" id="SM00248">
    <property type="entry name" value="ANK"/>
    <property type="match status" value="7"/>
</dbReference>
<evidence type="ECO:0000256" key="3">
    <source>
        <dbReference type="PROSITE-ProRule" id="PRU00023"/>
    </source>
</evidence>
<keyword evidence="2 3" id="KW-0040">ANK repeat</keyword>
<accession>A0A9W9PQT5</accession>
<gene>
    <name evidence="4" type="ORF">N7476_007977</name>
</gene>
<dbReference type="PANTHER" id="PTHR24198:SF165">
    <property type="entry name" value="ANKYRIN REPEAT-CONTAINING PROTEIN-RELATED"/>
    <property type="match status" value="1"/>
</dbReference>
<proteinExistence type="predicted"/>
<comment type="caution">
    <text evidence="4">The sequence shown here is derived from an EMBL/GenBank/DDBJ whole genome shotgun (WGS) entry which is preliminary data.</text>
</comment>
<protein>
    <recommendedName>
        <fullName evidence="6">Ankyrin repeat protein</fullName>
    </recommendedName>
</protein>
<dbReference type="SUPFAM" id="SSF48403">
    <property type="entry name" value="Ankyrin repeat"/>
    <property type="match status" value="1"/>
</dbReference>
<evidence type="ECO:0000313" key="5">
    <source>
        <dbReference type="Proteomes" id="UP001147746"/>
    </source>
</evidence>
<feature type="repeat" description="ANK" evidence="3">
    <location>
        <begin position="325"/>
        <end position="357"/>
    </location>
</feature>
<feature type="repeat" description="ANK" evidence="3">
    <location>
        <begin position="93"/>
        <end position="125"/>
    </location>
</feature>
<keyword evidence="1" id="KW-0677">Repeat</keyword>
<organism evidence="4 5">
    <name type="scientific">Penicillium atrosanguineum</name>
    <dbReference type="NCBI Taxonomy" id="1132637"/>
    <lineage>
        <taxon>Eukaryota</taxon>
        <taxon>Fungi</taxon>
        <taxon>Dikarya</taxon>
        <taxon>Ascomycota</taxon>
        <taxon>Pezizomycotina</taxon>
        <taxon>Eurotiomycetes</taxon>
        <taxon>Eurotiomycetidae</taxon>
        <taxon>Eurotiales</taxon>
        <taxon>Aspergillaceae</taxon>
        <taxon>Penicillium</taxon>
    </lineage>
</organism>
<sequence length="364" mass="41031">MEALLPDDNTSQEAIARARLQRDFLSTITSVIKKPKILNKSIKRLDNYLRNPFLDMNFQIDGISPLTKATSEQRVLNKLLQHEGIDLNFCNSDGRTSLFFAVECSLTDSLRLLIEEGALLDQKDNEGRTSLSLAAEGGRLDHVKILVESKADISLPDSKKWTPLFWAVWRQNNETVKYLLSKQDVNSGHQDVNGRTLLAIAAETGNVEIIRCLINAKAKNRRISGIERDLLIWVIFQRDIITVQLLLETDESLANHRVKGRTPLSMATELGDSGIARLLINARADVHASDEFRWPPLSGWLFETYLPSNEILLQIEHFSANYHPTNQPPLLLAAEFGRVEILQQLLDANVNVNSEDAKKWTSLS</sequence>
<dbReference type="Pfam" id="PF00023">
    <property type="entry name" value="Ank"/>
    <property type="match status" value="4"/>
</dbReference>
<reference evidence="4" key="1">
    <citation type="submission" date="2022-12" db="EMBL/GenBank/DDBJ databases">
        <authorList>
            <person name="Petersen C."/>
        </authorList>
    </citation>
    <scope>NUCLEOTIDE SEQUENCE</scope>
    <source>
        <strain evidence="4">IBT 21472</strain>
    </source>
</reference>
<dbReference type="PROSITE" id="PS50088">
    <property type="entry name" value="ANK_REPEAT"/>
    <property type="match status" value="4"/>
</dbReference>
<dbReference type="InterPro" id="IPR036770">
    <property type="entry name" value="Ankyrin_rpt-contain_sf"/>
</dbReference>
<evidence type="ECO:0000256" key="2">
    <source>
        <dbReference type="ARBA" id="ARBA00023043"/>
    </source>
</evidence>
<reference evidence="4" key="2">
    <citation type="journal article" date="2023" name="IMA Fungus">
        <title>Comparative genomic study of the Penicillium genus elucidates a diverse pangenome and 15 lateral gene transfer events.</title>
        <authorList>
            <person name="Petersen C."/>
            <person name="Sorensen T."/>
            <person name="Nielsen M.R."/>
            <person name="Sondergaard T.E."/>
            <person name="Sorensen J.L."/>
            <person name="Fitzpatrick D.A."/>
            <person name="Frisvad J.C."/>
            <person name="Nielsen K.L."/>
        </authorList>
    </citation>
    <scope>NUCLEOTIDE SEQUENCE</scope>
    <source>
        <strain evidence="4">IBT 21472</strain>
    </source>
</reference>
<dbReference type="Proteomes" id="UP001147746">
    <property type="component" value="Unassembled WGS sequence"/>
</dbReference>
<dbReference type="AlphaFoldDB" id="A0A9W9PQT5"/>
<dbReference type="InterPro" id="IPR002110">
    <property type="entry name" value="Ankyrin_rpt"/>
</dbReference>